<evidence type="ECO:0000259" key="12">
    <source>
        <dbReference type="PROSITE" id="PS50089"/>
    </source>
</evidence>
<protein>
    <recommendedName>
        <fullName evidence="11">E3 ubiquitin-protein ligase RMA</fullName>
        <ecNumber evidence="11">2.3.2.27</ecNumber>
    </recommendedName>
    <alternativeName>
        <fullName evidence="11">Protein RING membrane-anchor</fullName>
    </alternativeName>
    <alternativeName>
        <fullName evidence="11">RING-type E3 ubiquitin transferase RMA</fullName>
    </alternativeName>
</protein>
<keyword evidence="7 11" id="KW-0833">Ubl conjugation pathway</keyword>
<dbReference type="GO" id="GO:0008270">
    <property type="term" value="F:zinc ion binding"/>
    <property type="evidence" value="ECO:0007669"/>
    <property type="project" value="UniProtKB-KW"/>
</dbReference>
<evidence type="ECO:0000256" key="2">
    <source>
        <dbReference type="ARBA" id="ARBA00004308"/>
    </source>
</evidence>
<dbReference type="SUPFAM" id="SSF57850">
    <property type="entry name" value="RING/U-box"/>
    <property type="match status" value="1"/>
</dbReference>
<dbReference type="PROSITE" id="PS00518">
    <property type="entry name" value="ZF_RING_1"/>
    <property type="match status" value="1"/>
</dbReference>
<organism evidence="13 14">
    <name type="scientific">Stephania yunnanensis</name>
    <dbReference type="NCBI Taxonomy" id="152371"/>
    <lineage>
        <taxon>Eukaryota</taxon>
        <taxon>Viridiplantae</taxon>
        <taxon>Streptophyta</taxon>
        <taxon>Embryophyta</taxon>
        <taxon>Tracheophyta</taxon>
        <taxon>Spermatophyta</taxon>
        <taxon>Magnoliopsida</taxon>
        <taxon>Ranunculales</taxon>
        <taxon>Menispermaceae</taxon>
        <taxon>Menispermoideae</taxon>
        <taxon>Cissampelideae</taxon>
        <taxon>Stephania</taxon>
    </lineage>
</organism>
<evidence type="ECO:0000256" key="6">
    <source>
        <dbReference type="ARBA" id="ARBA00022771"/>
    </source>
</evidence>
<evidence type="ECO:0000256" key="8">
    <source>
        <dbReference type="ARBA" id="ARBA00022833"/>
    </source>
</evidence>
<dbReference type="InterPro" id="IPR001841">
    <property type="entry name" value="Znf_RING"/>
</dbReference>
<dbReference type="Gene3D" id="3.30.40.10">
    <property type="entry name" value="Zinc/RING finger domain, C3HC4 (zinc finger)"/>
    <property type="match status" value="1"/>
</dbReference>
<keyword evidence="11" id="KW-0256">Endoplasmic reticulum</keyword>
<dbReference type="InterPro" id="IPR017907">
    <property type="entry name" value="Znf_RING_CS"/>
</dbReference>
<comment type="function">
    <text evidence="11">E3 ubiquitin-protein ligase.</text>
</comment>
<evidence type="ECO:0000313" key="13">
    <source>
        <dbReference type="EMBL" id="KAK9092540.1"/>
    </source>
</evidence>
<keyword evidence="11" id="KW-0812">Transmembrane</keyword>
<evidence type="ECO:0000256" key="11">
    <source>
        <dbReference type="RuleBase" id="RU369090"/>
    </source>
</evidence>
<keyword evidence="6 10" id="KW-0863">Zinc-finger</keyword>
<gene>
    <name evidence="13" type="ORF">Syun_027451</name>
</gene>
<evidence type="ECO:0000256" key="9">
    <source>
        <dbReference type="ARBA" id="ARBA00023136"/>
    </source>
</evidence>
<dbReference type="InterPro" id="IPR027370">
    <property type="entry name" value="Znf-RING_euk"/>
</dbReference>
<dbReference type="InterPro" id="IPR045103">
    <property type="entry name" value="RNF5/RNF185-like"/>
</dbReference>
<proteinExistence type="predicted"/>
<dbReference type="InterPro" id="IPR013083">
    <property type="entry name" value="Znf_RING/FYVE/PHD"/>
</dbReference>
<dbReference type="SMART" id="SM00184">
    <property type="entry name" value="RING"/>
    <property type="match status" value="1"/>
</dbReference>
<comment type="caution">
    <text evidence="13">The sequence shown here is derived from an EMBL/GenBank/DDBJ whole genome shotgun (WGS) entry which is preliminary data.</text>
</comment>
<evidence type="ECO:0000256" key="5">
    <source>
        <dbReference type="ARBA" id="ARBA00022723"/>
    </source>
</evidence>
<dbReference type="PANTHER" id="PTHR12313">
    <property type="entry name" value="E3 UBIQUITIN-PROTEIN LIGASE RNF5-RELATED"/>
    <property type="match status" value="1"/>
</dbReference>
<keyword evidence="9 11" id="KW-0472">Membrane</keyword>
<comment type="pathway">
    <text evidence="3 11">Protein modification; protein ubiquitination.</text>
</comment>
<reference evidence="13 14" key="1">
    <citation type="submission" date="2024-01" db="EMBL/GenBank/DDBJ databases">
        <title>Genome assemblies of Stephania.</title>
        <authorList>
            <person name="Yang L."/>
        </authorList>
    </citation>
    <scope>NUCLEOTIDE SEQUENCE [LARGE SCALE GENOMIC DNA]</scope>
    <source>
        <strain evidence="13">YNDBR</strain>
        <tissue evidence="13">Leaf</tissue>
    </source>
</reference>
<dbReference type="Proteomes" id="UP001420932">
    <property type="component" value="Unassembled WGS sequence"/>
</dbReference>
<dbReference type="EC" id="2.3.2.27" evidence="11"/>
<evidence type="ECO:0000256" key="1">
    <source>
        <dbReference type="ARBA" id="ARBA00000900"/>
    </source>
</evidence>
<evidence type="ECO:0000313" key="14">
    <source>
        <dbReference type="Proteomes" id="UP001420932"/>
    </source>
</evidence>
<keyword evidence="5 11" id="KW-0479">Metal-binding</keyword>
<comment type="catalytic activity">
    <reaction evidence="1 11">
        <text>S-ubiquitinyl-[E2 ubiquitin-conjugating enzyme]-L-cysteine + [acceptor protein]-L-lysine = [E2 ubiquitin-conjugating enzyme]-L-cysteine + N(6)-ubiquitinyl-[acceptor protein]-L-lysine.</text>
        <dbReference type="EC" id="2.3.2.27"/>
    </reaction>
</comment>
<comment type="subcellular location">
    <subcellularLocation>
        <location evidence="2">Endomembrane system</location>
    </subcellularLocation>
    <subcellularLocation>
        <location evidence="11">Endoplasmic reticulum membrane</location>
        <topology evidence="11">Single-pass type IV membrane protein</topology>
    </subcellularLocation>
</comment>
<dbReference type="GO" id="GO:0006511">
    <property type="term" value="P:ubiquitin-dependent protein catabolic process"/>
    <property type="evidence" value="ECO:0007669"/>
    <property type="project" value="UniProtKB-UniRule"/>
</dbReference>
<dbReference type="PROSITE" id="PS50089">
    <property type="entry name" value="ZF_RING_2"/>
    <property type="match status" value="1"/>
</dbReference>
<dbReference type="GO" id="GO:0061630">
    <property type="term" value="F:ubiquitin protein ligase activity"/>
    <property type="evidence" value="ECO:0007669"/>
    <property type="project" value="UniProtKB-UniRule"/>
</dbReference>
<dbReference type="Pfam" id="PF13445">
    <property type="entry name" value="zf-RING_UBOX"/>
    <property type="match status" value="1"/>
</dbReference>
<sequence length="263" mass="29378">MDQYVEEAFDHHEIDRDIFPSKKYDSASTTGTGSYNNSGSFDCNICLDNAKDPVVTLCGHLYCWPCLYKWLHFQSESVEEHQEQPQPCCPVCKATVSITSVIPLYNGGAFSSDEESNNKKLSMDIKIPNRPPASGIHALLNASSAHQIHDHAYHLESQIRLNRNQQNHPINYDSYASAAVPPSPVSLRGLSVHPLVGMFSEMVYARMFGNSADMGLYGYPNAHNLMGSSGNPRVRRQEMKAEKSLNRISIFLFCCVVLCLLLF</sequence>
<evidence type="ECO:0000256" key="4">
    <source>
        <dbReference type="ARBA" id="ARBA00022679"/>
    </source>
</evidence>
<keyword evidence="8 11" id="KW-0862">Zinc</keyword>
<comment type="domain">
    <text evidence="11">The RING-type zinc finger domain is responsible for E3 ligase activity.</text>
</comment>
<feature type="transmembrane region" description="Helical" evidence="11">
    <location>
        <begin position="244"/>
        <end position="262"/>
    </location>
</feature>
<keyword evidence="11" id="KW-1133">Transmembrane helix</keyword>
<dbReference type="GO" id="GO:0005789">
    <property type="term" value="C:endoplasmic reticulum membrane"/>
    <property type="evidence" value="ECO:0007669"/>
    <property type="project" value="UniProtKB-SubCell"/>
</dbReference>
<evidence type="ECO:0000256" key="10">
    <source>
        <dbReference type="PROSITE-ProRule" id="PRU00175"/>
    </source>
</evidence>
<name>A0AAP0EHZ1_9MAGN</name>
<dbReference type="AlphaFoldDB" id="A0AAP0EHZ1"/>
<evidence type="ECO:0000256" key="3">
    <source>
        <dbReference type="ARBA" id="ARBA00004906"/>
    </source>
</evidence>
<evidence type="ECO:0000256" key="7">
    <source>
        <dbReference type="ARBA" id="ARBA00022786"/>
    </source>
</evidence>
<feature type="domain" description="RING-type" evidence="12">
    <location>
        <begin position="43"/>
        <end position="93"/>
    </location>
</feature>
<dbReference type="EMBL" id="JBBNAF010000012">
    <property type="protein sequence ID" value="KAK9092540.1"/>
    <property type="molecule type" value="Genomic_DNA"/>
</dbReference>
<keyword evidence="4 11" id="KW-0808">Transferase</keyword>
<accession>A0AAP0EHZ1</accession>
<keyword evidence="14" id="KW-1185">Reference proteome</keyword>